<evidence type="ECO:0000313" key="1">
    <source>
        <dbReference type="EMBL" id="JAD73334.1"/>
    </source>
</evidence>
<organism evidence="1">
    <name type="scientific">Arundo donax</name>
    <name type="common">Giant reed</name>
    <name type="synonym">Donax arundinaceus</name>
    <dbReference type="NCBI Taxonomy" id="35708"/>
    <lineage>
        <taxon>Eukaryota</taxon>
        <taxon>Viridiplantae</taxon>
        <taxon>Streptophyta</taxon>
        <taxon>Embryophyta</taxon>
        <taxon>Tracheophyta</taxon>
        <taxon>Spermatophyta</taxon>
        <taxon>Magnoliopsida</taxon>
        <taxon>Liliopsida</taxon>
        <taxon>Poales</taxon>
        <taxon>Poaceae</taxon>
        <taxon>PACMAD clade</taxon>
        <taxon>Arundinoideae</taxon>
        <taxon>Arundineae</taxon>
        <taxon>Arundo</taxon>
    </lineage>
</organism>
<reference evidence="1" key="2">
    <citation type="journal article" date="2015" name="Data Brief">
        <title>Shoot transcriptome of the giant reed, Arundo donax.</title>
        <authorList>
            <person name="Barrero R.A."/>
            <person name="Guerrero F.D."/>
            <person name="Moolhuijzen P."/>
            <person name="Goolsby J.A."/>
            <person name="Tidwell J."/>
            <person name="Bellgard S.E."/>
            <person name="Bellgard M.I."/>
        </authorList>
    </citation>
    <scope>NUCLEOTIDE SEQUENCE</scope>
    <source>
        <tissue evidence="1">Shoot tissue taken approximately 20 cm above the soil surface</tissue>
    </source>
</reference>
<reference evidence="1" key="1">
    <citation type="submission" date="2014-09" db="EMBL/GenBank/DDBJ databases">
        <authorList>
            <person name="Magalhaes I.L.F."/>
            <person name="Oliveira U."/>
            <person name="Santos F.R."/>
            <person name="Vidigal T.H.D.A."/>
            <person name="Brescovit A.D."/>
            <person name="Santos A.J."/>
        </authorList>
    </citation>
    <scope>NUCLEOTIDE SEQUENCE</scope>
    <source>
        <tissue evidence="1">Shoot tissue taken approximately 20 cm above the soil surface</tissue>
    </source>
</reference>
<accession>A0A0A9CAJ6</accession>
<protein>
    <submittedName>
        <fullName evidence="1">Uncharacterized protein</fullName>
    </submittedName>
</protein>
<proteinExistence type="predicted"/>
<dbReference type="AlphaFoldDB" id="A0A0A9CAJ6"/>
<dbReference type="EMBL" id="GBRH01224561">
    <property type="protein sequence ID" value="JAD73334.1"/>
    <property type="molecule type" value="Transcribed_RNA"/>
</dbReference>
<sequence length="56" mass="6454">MERQKFTEQRISPHIVGHNSQHSFIYVSCASISYSFDPYIVFPSKVYCPSNVKGKD</sequence>
<name>A0A0A9CAJ6_ARUDO</name>